<accession>A0AAX6GCN7</accession>
<dbReference type="Proteomes" id="UP001140949">
    <property type="component" value="Unassembled WGS sequence"/>
</dbReference>
<feature type="region of interest" description="Disordered" evidence="1">
    <location>
        <begin position="1"/>
        <end position="50"/>
    </location>
</feature>
<evidence type="ECO:0000256" key="1">
    <source>
        <dbReference type="SAM" id="MobiDB-lite"/>
    </source>
</evidence>
<comment type="caution">
    <text evidence="2">The sequence shown here is derived from an EMBL/GenBank/DDBJ whole genome shotgun (WGS) entry which is preliminary data.</text>
</comment>
<evidence type="ECO:0000313" key="2">
    <source>
        <dbReference type="EMBL" id="KAJ6826223.1"/>
    </source>
</evidence>
<proteinExistence type="predicted"/>
<protein>
    <submittedName>
        <fullName evidence="2">Uncharacterized protein</fullName>
    </submittedName>
</protein>
<gene>
    <name evidence="2" type="ORF">M6B38_372410</name>
</gene>
<evidence type="ECO:0000313" key="3">
    <source>
        <dbReference type="Proteomes" id="UP001140949"/>
    </source>
</evidence>
<organism evidence="2 3">
    <name type="scientific">Iris pallida</name>
    <name type="common">Sweet iris</name>
    <dbReference type="NCBI Taxonomy" id="29817"/>
    <lineage>
        <taxon>Eukaryota</taxon>
        <taxon>Viridiplantae</taxon>
        <taxon>Streptophyta</taxon>
        <taxon>Embryophyta</taxon>
        <taxon>Tracheophyta</taxon>
        <taxon>Spermatophyta</taxon>
        <taxon>Magnoliopsida</taxon>
        <taxon>Liliopsida</taxon>
        <taxon>Asparagales</taxon>
        <taxon>Iridaceae</taxon>
        <taxon>Iridoideae</taxon>
        <taxon>Irideae</taxon>
        <taxon>Iris</taxon>
    </lineage>
</organism>
<name>A0AAX6GCN7_IRIPA</name>
<sequence>MRGSGSYRTGPRRSSLAGRLGGEPLTAAQSSSTRGNSALGGRRSGAGAWRRRPYLRVRGEAIDKWGRDSGGSKVAAADCLPC</sequence>
<feature type="compositionally biased region" description="Low complexity" evidence="1">
    <location>
        <begin position="34"/>
        <end position="48"/>
    </location>
</feature>
<reference evidence="2" key="1">
    <citation type="journal article" date="2023" name="GigaByte">
        <title>Genome assembly of the bearded iris, Iris pallida Lam.</title>
        <authorList>
            <person name="Bruccoleri R.E."/>
            <person name="Oakeley E.J."/>
            <person name="Faust A.M.E."/>
            <person name="Altorfer M."/>
            <person name="Dessus-Babus S."/>
            <person name="Burckhardt D."/>
            <person name="Oertli M."/>
            <person name="Naumann U."/>
            <person name="Petersen F."/>
            <person name="Wong J."/>
        </authorList>
    </citation>
    <scope>NUCLEOTIDE SEQUENCE</scope>
    <source>
        <strain evidence="2">GSM-AAB239-AS_SAM_17_03QT</strain>
    </source>
</reference>
<dbReference type="EMBL" id="JANAVB010021000">
    <property type="protein sequence ID" value="KAJ6826223.1"/>
    <property type="molecule type" value="Genomic_DNA"/>
</dbReference>
<dbReference type="AlphaFoldDB" id="A0AAX6GCN7"/>
<keyword evidence="3" id="KW-1185">Reference proteome</keyword>
<reference evidence="2" key="2">
    <citation type="submission" date="2023-04" db="EMBL/GenBank/DDBJ databases">
        <authorList>
            <person name="Bruccoleri R.E."/>
            <person name="Oakeley E.J."/>
            <person name="Faust A.-M."/>
            <person name="Dessus-Babus S."/>
            <person name="Altorfer M."/>
            <person name="Burckhardt D."/>
            <person name="Oertli M."/>
            <person name="Naumann U."/>
            <person name="Petersen F."/>
            <person name="Wong J."/>
        </authorList>
    </citation>
    <scope>NUCLEOTIDE SEQUENCE</scope>
    <source>
        <strain evidence="2">GSM-AAB239-AS_SAM_17_03QT</strain>
        <tissue evidence="2">Leaf</tissue>
    </source>
</reference>